<dbReference type="PANTHER" id="PTHR13847:SF289">
    <property type="entry name" value="GLYCINE OXIDASE"/>
    <property type="match status" value="1"/>
</dbReference>
<dbReference type="Gene3D" id="3.30.9.10">
    <property type="entry name" value="D-Amino Acid Oxidase, subunit A, domain 2"/>
    <property type="match status" value="1"/>
</dbReference>
<dbReference type="GO" id="GO:0005737">
    <property type="term" value="C:cytoplasm"/>
    <property type="evidence" value="ECO:0007669"/>
    <property type="project" value="TreeGrafter"/>
</dbReference>
<dbReference type="EMBL" id="QKVK01000002">
    <property type="protein sequence ID" value="PZF77725.1"/>
    <property type="molecule type" value="Genomic_DNA"/>
</dbReference>
<accession>A0A2W2AQR2</accession>
<comment type="caution">
    <text evidence="3">The sequence shown here is derived from an EMBL/GenBank/DDBJ whole genome shotgun (WGS) entry which is preliminary data.</text>
</comment>
<dbReference type="SUPFAM" id="SSF51905">
    <property type="entry name" value="FAD/NAD(P)-binding domain"/>
    <property type="match status" value="1"/>
</dbReference>
<keyword evidence="4" id="KW-1185">Reference proteome</keyword>
<dbReference type="PANTHER" id="PTHR13847">
    <property type="entry name" value="SARCOSINE DEHYDROGENASE-RELATED"/>
    <property type="match status" value="1"/>
</dbReference>
<protein>
    <submittedName>
        <fullName evidence="3">Amino acid dehydrogenase</fullName>
    </submittedName>
</protein>
<evidence type="ECO:0000256" key="1">
    <source>
        <dbReference type="ARBA" id="ARBA00023002"/>
    </source>
</evidence>
<organism evidence="3 4">
    <name type="scientific">Aestuariivirga litoralis</name>
    <dbReference type="NCBI Taxonomy" id="2650924"/>
    <lineage>
        <taxon>Bacteria</taxon>
        <taxon>Pseudomonadati</taxon>
        <taxon>Pseudomonadota</taxon>
        <taxon>Alphaproteobacteria</taxon>
        <taxon>Hyphomicrobiales</taxon>
        <taxon>Aestuariivirgaceae</taxon>
        <taxon>Aestuariivirga</taxon>
    </lineage>
</organism>
<proteinExistence type="predicted"/>
<gene>
    <name evidence="3" type="ORF">DK847_04645</name>
</gene>
<dbReference type="SUPFAM" id="SSF54373">
    <property type="entry name" value="FAD-linked reductases, C-terminal domain"/>
    <property type="match status" value="1"/>
</dbReference>
<dbReference type="InterPro" id="IPR036188">
    <property type="entry name" value="FAD/NAD-bd_sf"/>
</dbReference>
<dbReference type="GO" id="GO:0016491">
    <property type="term" value="F:oxidoreductase activity"/>
    <property type="evidence" value="ECO:0007669"/>
    <property type="project" value="UniProtKB-KW"/>
</dbReference>
<dbReference type="Gene3D" id="3.50.50.60">
    <property type="entry name" value="FAD/NAD(P)-binding domain"/>
    <property type="match status" value="2"/>
</dbReference>
<name>A0A2W2AQR2_9HYPH</name>
<dbReference type="AlphaFoldDB" id="A0A2W2AQR2"/>
<feature type="domain" description="FAD dependent oxidoreductase" evidence="2">
    <location>
        <begin position="17"/>
        <end position="407"/>
    </location>
</feature>
<evidence type="ECO:0000313" key="4">
    <source>
        <dbReference type="Proteomes" id="UP000248795"/>
    </source>
</evidence>
<reference evidence="4" key="1">
    <citation type="submission" date="2018-06" db="EMBL/GenBank/DDBJ databases">
        <title>Aestuariibacter litoralis strain KCTC 52945T.</title>
        <authorList>
            <person name="Li X."/>
            <person name="Salam N."/>
            <person name="Li J.-L."/>
            <person name="Chen Y.-M."/>
            <person name="Yang Z.-W."/>
            <person name="Zhang L.-Y."/>
            <person name="Han M.-X."/>
            <person name="Xiao M."/>
            <person name="Li W.-J."/>
        </authorList>
    </citation>
    <scope>NUCLEOTIDE SEQUENCE [LARGE SCALE GENOMIC DNA]</scope>
    <source>
        <strain evidence="4">KCTC 52945</strain>
    </source>
</reference>
<dbReference type="Proteomes" id="UP000248795">
    <property type="component" value="Unassembled WGS sequence"/>
</dbReference>
<keyword evidence="1" id="KW-0560">Oxidoreductase</keyword>
<evidence type="ECO:0000259" key="2">
    <source>
        <dbReference type="Pfam" id="PF01266"/>
    </source>
</evidence>
<evidence type="ECO:0000313" key="3">
    <source>
        <dbReference type="EMBL" id="PZF77725.1"/>
    </source>
</evidence>
<sequence length="426" mass="46300">MRGFLQDGESVTQPSATIIGAGIVGVSAATFLQREGYKVTIIDRVPPGEGASFGNAGGLAFAEIVPTVHPHMLMKIPGWLLDPLGPLTIRWSYFPRALPWFLSMARNSLPDRVKAITAARADLALRVVSDFETLLKAAGTADMIRLQDTLRLYDSEKQFLSEASEREIKKAHGYEMTRISGDEAREMEPALGKTVHCGVFHGGWYFLTNPGRAVKSIAAEVVRNGGTVLQDEVVTLEREGNRVTGLRLKDYGLHEVDRLVICAGAYSHLLARQLGEKVLLEAERGYHMVLPNSGVNLSRSLTMAGKPGAATPMEMGLRLAGSDEFAGLDAAPNYARADALWTNFKTVLPGLKEPDAETTRWMGRRPGTPDSLPVIGPSKTTANVWYGFGHGHMGLTWGPSTGRLIAEAMTGVKSNIDMAPFRVDRF</sequence>
<dbReference type="InterPro" id="IPR006076">
    <property type="entry name" value="FAD-dep_OxRdtase"/>
</dbReference>
<dbReference type="Pfam" id="PF01266">
    <property type="entry name" value="DAO"/>
    <property type="match status" value="1"/>
</dbReference>